<dbReference type="Proteomes" id="UP001487740">
    <property type="component" value="Unassembled WGS sequence"/>
</dbReference>
<organism evidence="2 3">
    <name type="scientific">Scylla paramamosain</name>
    <name type="common">Mud crab</name>
    <dbReference type="NCBI Taxonomy" id="85552"/>
    <lineage>
        <taxon>Eukaryota</taxon>
        <taxon>Metazoa</taxon>
        <taxon>Ecdysozoa</taxon>
        <taxon>Arthropoda</taxon>
        <taxon>Crustacea</taxon>
        <taxon>Multicrustacea</taxon>
        <taxon>Malacostraca</taxon>
        <taxon>Eumalacostraca</taxon>
        <taxon>Eucarida</taxon>
        <taxon>Decapoda</taxon>
        <taxon>Pleocyemata</taxon>
        <taxon>Brachyura</taxon>
        <taxon>Eubrachyura</taxon>
        <taxon>Portunoidea</taxon>
        <taxon>Portunidae</taxon>
        <taxon>Portuninae</taxon>
        <taxon>Scylla</taxon>
    </lineage>
</organism>
<dbReference type="EMBL" id="JARAKH010000031">
    <property type="protein sequence ID" value="KAK8385971.1"/>
    <property type="molecule type" value="Genomic_DNA"/>
</dbReference>
<reference evidence="2 3" key="1">
    <citation type="submission" date="2023-03" db="EMBL/GenBank/DDBJ databases">
        <title>High-quality genome of Scylla paramamosain provides insights in environmental adaptation.</title>
        <authorList>
            <person name="Zhang L."/>
        </authorList>
    </citation>
    <scope>NUCLEOTIDE SEQUENCE [LARGE SCALE GENOMIC DNA]</scope>
    <source>
        <strain evidence="2">LZ_2023a</strain>
        <tissue evidence="2">Muscle</tissue>
    </source>
</reference>
<gene>
    <name evidence="2" type="ORF">O3P69_010606</name>
</gene>
<sequence>MRRLEACVGSQSNEGGRGEAAEGGNVSLCLVCKGSWDWRGVMQDSEVLWLALRQAGAPSSRSLEGRPRHRAESAECASCEELLKENKTLARRATEESPGGIT</sequence>
<evidence type="ECO:0000313" key="3">
    <source>
        <dbReference type="Proteomes" id="UP001487740"/>
    </source>
</evidence>
<keyword evidence="3" id="KW-1185">Reference proteome</keyword>
<evidence type="ECO:0000256" key="1">
    <source>
        <dbReference type="SAM" id="MobiDB-lite"/>
    </source>
</evidence>
<accession>A0AAW0TH88</accession>
<evidence type="ECO:0000313" key="2">
    <source>
        <dbReference type="EMBL" id="KAK8385971.1"/>
    </source>
</evidence>
<dbReference type="AlphaFoldDB" id="A0AAW0TH88"/>
<protein>
    <submittedName>
        <fullName evidence="2">Uncharacterized protein</fullName>
    </submittedName>
</protein>
<proteinExistence type="predicted"/>
<name>A0AAW0TH88_SCYPA</name>
<feature type="region of interest" description="Disordered" evidence="1">
    <location>
        <begin position="1"/>
        <end position="22"/>
    </location>
</feature>
<comment type="caution">
    <text evidence="2">The sequence shown here is derived from an EMBL/GenBank/DDBJ whole genome shotgun (WGS) entry which is preliminary data.</text>
</comment>